<feature type="domain" description="Glycoside hydrolase family 29 N-terminal" evidence="8">
    <location>
        <begin position="25"/>
        <end position="384"/>
    </location>
</feature>
<dbReference type="SMART" id="SM00812">
    <property type="entry name" value="Alpha_L_fucos"/>
    <property type="match status" value="1"/>
</dbReference>
<dbReference type="Pfam" id="PF01120">
    <property type="entry name" value="Alpha_L_fucos"/>
    <property type="match status" value="1"/>
</dbReference>
<dbReference type="Gene3D" id="3.20.20.80">
    <property type="entry name" value="Glycosidases"/>
    <property type="match status" value="1"/>
</dbReference>
<feature type="chain" id="PRO_5046603136" description="alpha-L-fucosidase" evidence="7">
    <location>
        <begin position="25"/>
        <end position="482"/>
    </location>
</feature>
<evidence type="ECO:0000256" key="5">
    <source>
        <dbReference type="ARBA" id="ARBA00022801"/>
    </source>
</evidence>
<organism evidence="9 10">
    <name type="scientific">Algoriphagus winogradskyi</name>
    <dbReference type="NCBI Taxonomy" id="237017"/>
    <lineage>
        <taxon>Bacteria</taxon>
        <taxon>Pseudomonadati</taxon>
        <taxon>Bacteroidota</taxon>
        <taxon>Cytophagia</taxon>
        <taxon>Cytophagales</taxon>
        <taxon>Cyclobacteriaceae</taxon>
        <taxon>Algoriphagus</taxon>
    </lineage>
</organism>
<sequence>MINNSNKFNWLLVFVFAISLRTSAQNTLHPTSSEYEYPTDVKVAEKLEQWRDQKFGILIHWGIYAVPGIVESWSINNEDWINRKDTTQSYEDYKKWYWGLSEKFNPQGFDPSQWADAAEKAGMKYVVFTTKHHDGFNMYDTQFADYKISNGPFKNHPKADVAKYVFDAFREKDMMIGAYYSKPDWHSQYYWWDYRATPDRNVNYDIRKHPWRWNQYVQFTHNQLNEITSNYGDIDILWLDGGWVRPKSTVNEEVLSWGAPIPDFDQQIDMPIVAEMVRENQEGILIVDRTVHGPFENYRTPEQGIPSEMSSDPWESCITLGGAWGYVPNDKFKPSRKVIHLLIEIVAKGGNLLLGVGPTADGLFVPEQVSRLEEIGKWLEVNGDGIYNTRAIENFQDGKLYFTQGKAKELYALLPLEENEELEDTISWSLNPPKKGSKIIILGENKSLKWKTEDGKTVVTVPKNLREKLANSPAIVIRYISE</sequence>
<evidence type="ECO:0000256" key="1">
    <source>
        <dbReference type="ARBA" id="ARBA00004071"/>
    </source>
</evidence>
<dbReference type="InterPro" id="IPR000933">
    <property type="entry name" value="Glyco_hydro_29"/>
</dbReference>
<name>A0ABY1P4M5_9BACT</name>
<dbReference type="Proteomes" id="UP001157915">
    <property type="component" value="Unassembled WGS sequence"/>
</dbReference>
<dbReference type="InterPro" id="IPR016286">
    <property type="entry name" value="FUC_metazoa-typ"/>
</dbReference>
<evidence type="ECO:0000313" key="10">
    <source>
        <dbReference type="Proteomes" id="UP001157915"/>
    </source>
</evidence>
<keyword evidence="5" id="KW-0378">Hydrolase</keyword>
<comment type="caution">
    <text evidence="9">The sequence shown here is derived from an EMBL/GenBank/DDBJ whole genome shotgun (WGS) entry which is preliminary data.</text>
</comment>
<comment type="function">
    <text evidence="1">Alpha-L-fucosidase is responsible for hydrolyzing the alpha-1,6-linked fucose joined to the reducing-end N-acetylglucosamine of the carbohydrate moieties of glycoproteins.</text>
</comment>
<dbReference type="EMBL" id="FXUA01000004">
    <property type="protein sequence ID" value="SMP25867.1"/>
    <property type="molecule type" value="Genomic_DNA"/>
</dbReference>
<keyword evidence="10" id="KW-1185">Reference proteome</keyword>
<dbReference type="PANTHER" id="PTHR10030">
    <property type="entry name" value="ALPHA-L-FUCOSIDASE"/>
    <property type="match status" value="1"/>
</dbReference>
<dbReference type="RefSeq" id="WP_283413356.1">
    <property type="nucleotide sequence ID" value="NZ_FXUA01000004.1"/>
</dbReference>
<dbReference type="InterPro" id="IPR017853">
    <property type="entry name" value="GH"/>
</dbReference>
<evidence type="ECO:0000256" key="3">
    <source>
        <dbReference type="ARBA" id="ARBA00012662"/>
    </source>
</evidence>
<evidence type="ECO:0000256" key="7">
    <source>
        <dbReference type="SAM" id="SignalP"/>
    </source>
</evidence>
<evidence type="ECO:0000256" key="6">
    <source>
        <dbReference type="ARBA" id="ARBA00023295"/>
    </source>
</evidence>
<dbReference type="InterPro" id="IPR057739">
    <property type="entry name" value="Glyco_hydro_29_N"/>
</dbReference>
<keyword evidence="6" id="KW-0326">Glycosidase</keyword>
<keyword evidence="4 7" id="KW-0732">Signal</keyword>
<reference evidence="9 10" key="1">
    <citation type="submission" date="2017-05" db="EMBL/GenBank/DDBJ databases">
        <authorList>
            <person name="Varghese N."/>
            <person name="Submissions S."/>
        </authorList>
    </citation>
    <scope>NUCLEOTIDE SEQUENCE [LARGE SCALE GENOMIC DNA]</scope>
    <source>
        <strain evidence="9 10">DSM 15360</strain>
    </source>
</reference>
<evidence type="ECO:0000256" key="2">
    <source>
        <dbReference type="ARBA" id="ARBA00007951"/>
    </source>
</evidence>
<accession>A0ABY1P4M5</accession>
<gene>
    <name evidence="9" type="ORF">SAMN06265367_104250</name>
</gene>
<evidence type="ECO:0000256" key="4">
    <source>
        <dbReference type="ARBA" id="ARBA00022729"/>
    </source>
</evidence>
<dbReference type="PANTHER" id="PTHR10030:SF37">
    <property type="entry name" value="ALPHA-L-FUCOSIDASE-RELATED"/>
    <property type="match status" value="1"/>
</dbReference>
<dbReference type="PIRSF" id="PIRSF001092">
    <property type="entry name" value="Alpha-L-fucosidase"/>
    <property type="match status" value="1"/>
</dbReference>
<protein>
    <recommendedName>
        <fullName evidence="3">alpha-L-fucosidase</fullName>
        <ecNumber evidence="3">3.2.1.51</ecNumber>
    </recommendedName>
</protein>
<proteinExistence type="inferred from homology"/>
<dbReference type="SUPFAM" id="SSF51445">
    <property type="entry name" value="(Trans)glycosidases"/>
    <property type="match status" value="1"/>
</dbReference>
<evidence type="ECO:0000259" key="8">
    <source>
        <dbReference type="Pfam" id="PF01120"/>
    </source>
</evidence>
<feature type="signal peptide" evidence="7">
    <location>
        <begin position="1"/>
        <end position="24"/>
    </location>
</feature>
<evidence type="ECO:0000313" key="9">
    <source>
        <dbReference type="EMBL" id="SMP25867.1"/>
    </source>
</evidence>
<dbReference type="EC" id="3.2.1.51" evidence="3"/>
<comment type="similarity">
    <text evidence="2">Belongs to the glycosyl hydrolase 29 family.</text>
</comment>